<keyword evidence="3" id="KW-1185">Reference proteome</keyword>
<organism evidence="2 3">
    <name type="scientific">Ceratitis capitata</name>
    <name type="common">Mediterranean fruit fly</name>
    <name type="synonym">Tephritis capitata</name>
    <dbReference type="NCBI Taxonomy" id="7213"/>
    <lineage>
        <taxon>Eukaryota</taxon>
        <taxon>Metazoa</taxon>
        <taxon>Ecdysozoa</taxon>
        <taxon>Arthropoda</taxon>
        <taxon>Hexapoda</taxon>
        <taxon>Insecta</taxon>
        <taxon>Pterygota</taxon>
        <taxon>Neoptera</taxon>
        <taxon>Endopterygota</taxon>
        <taxon>Diptera</taxon>
        <taxon>Brachycera</taxon>
        <taxon>Muscomorpha</taxon>
        <taxon>Tephritoidea</taxon>
        <taxon>Tephritidae</taxon>
        <taxon>Ceratitis</taxon>
        <taxon>Ceratitis</taxon>
    </lineage>
</organism>
<reference evidence="2" key="1">
    <citation type="submission" date="2020-11" db="EMBL/GenBank/DDBJ databases">
        <authorList>
            <person name="Whitehead M."/>
        </authorList>
    </citation>
    <scope>NUCLEOTIDE SEQUENCE</scope>
    <source>
        <strain evidence="2">EGII</strain>
    </source>
</reference>
<feature type="region of interest" description="Disordered" evidence="1">
    <location>
        <begin position="1"/>
        <end position="37"/>
    </location>
</feature>
<protein>
    <submittedName>
        <fullName evidence="2">(Mediterranean fruit fly) hypothetical protein</fullName>
    </submittedName>
</protein>
<evidence type="ECO:0000313" key="2">
    <source>
        <dbReference type="EMBL" id="CAD7001723.1"/>
    </source>
</evidence>
<dbReference type="AlphaFoldDB" id="A0A811UX97"/>
<dbReference type="Proteomes" id="UP000606786">
    <property type="component" value="Unassembled WGS sequence"/>
</dbReference>
<feature type="non-terminal residue" evidence="2">
    <location>
        <position position="95"/>
    </location>
</feature>
<feature type="compositionally biased region" description="Polar residues" evidence="1">
    <location>
        <begin position="12"/>
        <end position="34"/>
    </location>
</feature>
<proteinExistence type="predicted"/>
<name>A0A811UX97_CERCA</name>
<evidence type="ECO:0000256" key="1">
    <source>
        <dbReference type="SAM" id="MobiDB-lite"/>
    </source>
</evidence>
<dbReference type="EMBL" id="CAJHJT010000023">
    <property type="protein sequence ID" value="CAD7001723.1"/>
    <property type="molecule type" value="Genomic_DNA"/>
</dbReference>
<accession>A0A811UX97</accession>
<comment type="caution">
    <text evidence="2">The sequence shown here is derived from an EMBL/GenBank/DDBJ whole genome shotgun (WGS) entry which is preliminary data.</text>
</comment>
<sequence>MDVDSSRRYREPTQQQSNNTFTRKPLMQPQNQEYGQEAKRLHSGTARFIGPKQKSINHLTSHHEEDTTYQEMAASKSSNIFDDLTEQDQINSLAK</sequence>
<evidence type="ECO:0000313" key="3">
    <source>
        <dbReference type="Proteomes" id="UP000606786"/>
    </source>
</evidence>
<feature type="compositionally biased region" description="Basic and acidic residues" evidence="1">
    <location>
        <begin position="1"/>
        <end position="11"/>
    </location>
</feature>
<gene>
    <name evidence="2" type="ORF">CCAP1982_LOCUS10213</name>
</gene>